<evidence type="ECO:0000313" key="2">
    <source>
        <dbReference type="Proteomes" id="UP001162992"/>
    </source>
</evidence>
<reference evidence="2" key="1">
    <citation type="journal article" date="2024" name="Proc. Natl. Acad. Sci. U.S.A.">
        <title>Extraordinary preservation of gene collinearity over three hundred million years revealed in homosporous lycophytes.</title>
        <authorList>
            <person name="Li C."/>
            <person name="Wickell D."/>
            <person name="Kuo L.Y."/>
            <person name="Chen X."/>
            <person name="Nie B."/>
            <person name="Liao X."/>
            <person name="Peng D."/>
            <person name="Ji J."/>
            <person name="Jenkins J."/>
            <person name="Williams M."/>
            <person name="Shu S."/>
            <person name="Plott C."/>
            <person name="Barry K."/>
            <person name="Rajasekar S."/>
            <person name="Grimwood J."/>
            <person name="Han X."/>
            <person name="Sun S."/>
            <person name="Hou Z."/>
            <person name="He W."/>
            <person name="Dai G."/>
            <person name="Sun C."/>
            <person name="Schmutz J."/>
            <person name="Leebens-Mack J.H."/>
            <person name="Li F.W."/>
            <person name="Wang L."/>
        </authorList>
    </citation>
    <scope>NUCLEOTIDE SEQUENCE [LARGE SCALE GENOMIC DNA]</scope>
    <source>
        <strain evidence="2">cv. PW_Plant_1</strain>
    </source>
</reference>
<name>A0ACC2C0A5_DIPCM</name>
<accession>A0ACC2C0A5</accession>
<proteinExistence type="predicted"/>
<dbReference type="EMBL" id="CM055103">
    <property type="protein sequence ID" value="KAJ7535444.1"/>
    <property type="molecule type" value="Genomic_DNA"/>
</dbReference>
<dbReference type="Proteomes" id="UP001162992">
    <property type="component" value="Chromosome 12"/>
</dbReference>
<evidence type="ECO:0000313" key="1">
    <source>
        <dbReference type="EMBL" id="KAJ7535444.1"/>
    </source>
</evidence>
<gene>
    <name evidence="1" type="ORF">O6H91_12G034100</name>
</gene>
<protein>
    <submittedName>
        <fullName evidence="1">Uncharacterized protein</fullName>
    </submittedName>
</protein>
<keyword evidence="2" id="KW-1185">Reference proteome</keyword>
<sequence>MKGESLQLPEKTSGPLSERLPFLSSQSAHYRSPDAGDDSKFVDSHKPHLRHSSSECSHSTVDRSIPLSNFSLSRSVNNEKSAAQLLAPTSEILPFSALNNALALSIHMQENAQEDASLQYSDASKVIVSNTHDPLHDNHSMMQQHSHGEISVEPQSISTVGQRENPSQRIVYINNPQKTNQKYDVSGNRIHTSKYTWYSFIPRNVFEQFHRVAYIYFLIILILNQIPQLAVFGKTASLFPLLFVLLVTAIKDGFEDWGRHKSDRVENNRVAFVLDKNHFAPKKWERVRVGEMVKVHANESVPCDIVLLATSDPSGVAYIQTTNIDGESNLKTRYAHQATSKEHPELRPIVGTLFCEQPNRNIYGFSAYLDLENTRLSLGPINIILRGCELKNTSWVVGVVVYAGQETKAMLNSSGAQSKRSKLERQMNRETLWLSFFLLIICLIGGVGMGLWVGRHDSKLDTFPFYQKKDMNGENYLFYGPVGEGLLAFLGCVILFQIMIPISLYISMELVRLGQAFFMVRDKNMFHSESNSYLKCRALNINEDLGQIGYVFSDKTGTLTENKMEFHSATINGTNYNNAKGQHASINKFTAQISSVDLDFDKVDAGKQSRALKVGAKVDPDLVQLLQDSTNAEEKNAVHNFLLVLAVCNTVVPTWVNKSSSGQLEMQIASAGEIAPGFIDYHGESPDEQALVSAAADYGYRLLERTSSSVVIDVLGNVQRFEILGVHEFDSVRKRMSVVVECPNKSIKLLLKGADTSVLDIVVQPNEATPSSTPNFDGVSSVERDRYIATIKHLNMYASEGLRTLVMAFRDMESAELEVWREHYAKASTALENRASMVHEAANLVERNLTLLGATGIEDKLQVGVPETIASLREAGIKVWVLTGDKQETAISIGFSCLLLTNDMRQIIINENTKESCQEAIANAKATYRITARNLRKNFPKRHYREGIVNHVYSSSKTAASPSSLMPFSAIDDACTNQLKIELVGASQLNTDEQLALVIDGNSLVHALSDAVEQEFFELATACDIVLCCRVAPYQKAGIVSLVKRKTNEMTLAIGDGANDVAMIQMAHIGVGISGKEGQQAVMASDFSIGQFRFLNRLLLVHGHWNYQRLTYMVLYNFYRNAVLVMMLFWYILYAAFSPDSGIVDWNLVLYSFIYTALPTIVVAILDQDLNERTLLNHPAIYGSGQRGEGYSQLLFWLTMLDTFWQSLVLFYIPYFTYSESTIDIWSLGSLWMIAVVILVNMHLAMDVQSWTWITHFAIWGSILSTYICILVLDSIPASDFLYHYRVFYHVVGSSTYWLDKLLIVVVALSPHFGIQAVVRCMWPSDIHVAREAEMLG</sequence>
<organism evidence="1 2">
    <name type="scientific">Diphasiastrum complanatum</name>
    <name type="common">Issler's clubmoss</name>
    <name type="synonym">Lycopodium complanatum</name>
    <dbReference type="NCBI Taxonomy" id="34168"/>
    <lineage>
        <taxon>Eukaryota</taxon>
        <taxon>Viridiplantae</taxon>
        <taxon>Streptophyta</taxon>
        <taxon>Embryophyta</taxon>
        <taxon>Tracheophyta</taxon>
        <taxon>Lycopodiopsida</taxon>
        <taxon>Lycopodiales</taxon>
        <taxon>Lycopodiaceae</taxon>
        <taxon>Lycopodioideae</taxon>
        <taxon>Diphasiastrum</taxon>
    </lineage>
</organism>
<comment type="caution">
    <text evidence="1">The sequence shown here is derived from an EMBL/GenBank/DDBJ whole genome shotgun (WGS) entry which is preliminary data.</text>
</comment>